<keyword evidence="3" id="KW-0328">Glycosyltransferase</keyword>
<evidence type="ECO:0000256" key="3">
    <source>
        <dbReference type="ARBA" id="ARBA00022676"/>
    </source>
</evidence>
<dbReference type="GO" id="GO:0071555">
    <property type="term" value="P:cell wall organization"/>
    <property type="evidence" value="ECO:0007669"/>
    <property type="project" value="UniProtKB-UniRule"/>
</dbReference>
<proteinExistence type="inferred from homology"/>
<keyword evidence="5" id="KW-0378">Hydrolase</keyword>
<evidence type="ECO:0000256" key="9">
    <source>
        <dbReference type="PROSITE-ProRule" id="PRU01373"/>
    </source>
</evidence>
<dbReference type="Gene3D" id="2.40.440.10">
    <property type="entry name" value="L,D-transpeptidase catalytic domain-like"/>
    <property type="match status" value="1"/>
</dbReference>
<comment type="similarity">
    <text evidence="2">Belongs to the YkuD family.</text>
</comment>
<reference evidence="11" key="2">
    <citation type="submission" date="2020-09" db="EMBL/GenBank/DDBJ databases">
        <authorList>
            <person name="Sun Q."/>
            <person name="Zhou Y."/>
        </authorList>
    </citation>
    <scope>NUCLEOTIDE SEQUENCE</scope>
    <source>
        <strain evidence="11">CGMCC 1.12426</strain>
    </source>
</reference>
<feature type="active site" description="Nucleophile" evidence="9">
    <location>
        <position position="174"/>
    </location>
</feature>
<feature type="active site" description="Proton donor/acceptor" evidence="9">
    <location>
        <position position="158"/>
    </location>
</feature>
<dbReference type="AlphaFoldDB" id="A0A916X2F6"/>
<dbReference type="InterPro" id="IPR050979">
    <property type="entry name" value="LD-transpeptidase"/>
</dbReference>
<evidence type="ECO:0000256" key="6">
    <source>
        <dbReference type="ARBA" id="ARBA00022960"/>
    </source>
</evidence>
<sequence>MNQLRQPGRTSVRYGQPRGIQVNRPWLRPQPANMRTPARVQNPAAQRSRQIAPQFLPTIVAYSGPHKPGTIVIDTNERFLYLVQRDGTARRYGVGVGKPGFEWAGTHKITRKAEWPDWRPPAAMRKRRPDLPVFMAGGPENPLGARALYLGSTLYRIHGSNEPWTIGQAVSSGCIRMRNEDVEDLYERVGVGTTVYVI</sequence>
<dbReference type="PANTHER" id="PTHR30582:SF24">
    <property type="entry name" value="L,D-TRANSPEPTIDASE ERFK_SRFK-RELATED"/>
    <property type="match status" value="1"/>
</dbReference>
<keyword evidence="7 9" id="KW-0573">Peptidoglycan synthesis</keyword>
<evidence type="ECO:0000313" key="11">
    <source>
        <dbReference type="EMBL" id="GGB52809.1"/>
    </source>
</evidence>
<keyword evidence="4" id="KW-0808">Transferase</keyword>
<name>A0A916X2F6_9HYPH</name>
<dbReference type="Pfam" id="PF03734">
    <property type="entry name" value="YkuD"/>
    <property type="match status" value="1"/>
</dbReference>
<evidence type="ECO:0000259" key="10">
    <source>
        <dbReference type="PROSITE" id="PS52029"/>
    </source>
</evidence>
<organism evidence="11 12">
    <name type="scientific">Roseibium aquae</name>
    <dbReference type="NCBI Taxonomy" id="1323746"/>
    <lineage>
        <taxon>Bacteria</taxon>
        <taxon>Pseudomonadati</taxon>
        <taxon>Pseudomonadota</taxon>
        <taxon>Alphaproteobacteria</taxon>
        <taxon>Hyphomicrobiales</taxon>
        <taxon>Stappiaceae</taxon>
        <taxon>Roseibium</taxon>
    </lineage>
</organism>
<evidence type="ECO:0000256" key="8">
    <source>
        <dbReference type="ARBA" id="ARBA00023316"/>
    </source>
</evidence>
<dbReference type="SUPFAM" id="SSF141523">
    <property type="entry name" value="L,D-transpeptidase catalytic domain-like"/>
    <property type="match status" value="1"/>
</dbReference>
<dbReference type="GO" id="GO:0008360">
    <property type="term" value="P:regulation of cell shape"/>
    <property type="evidence" value="ECO:0007669"/>
    <property type="project" value="UniProtKB-UniRule"/>
</dbReference>
<dbReference type="Proteomes" id="UP000605148">
    <property type="component" value="Unassembled WGS sequence"/>
</dbReference>
<keyword evidence="6 9" id="KW-0133">Cell shape</keyword>
<dbReference type="EMBL" id="BMFA01000007">
    <property type="protein sequence ID" value="GGB52809.1"/>
    <property type="molecule type" value="Genomic_DNA"/>
</dbReference>
<evidence type="ECO:0000256" key="5">
    <source>
        <dbReference type="ARBA" id="ARBA00022801"/>
    </source>
</evidence>
<gene>
    <name evidence="11" type="ORF">GCM10011316_26070</name>
</gene>
<dbReference type="GO" id="GO:0071972">
    <property type="term" value="F:peptidoglycan L,D-transpeptidase activity"/>
    <property type="evidence" value="ECO:0007669"/>
    <property type="project" value="TreeGrafter"/>
</dbReference>
<dbReference type="GO" id="GO:0016757">
    <property type="term" value="F:glycosyltransferase activity"/>
    <property type="evidence" value="ECO:0007669"/>
    <property type="project" value="UniProtKB-KW"/>
</dbReference>
<dbReference type="InterPro" id="IPR005490">
    <property type="entry name" value="LD_TPept_cat_dom"/>
</dbReference>
<evidence type="ECO:0000256" key="7">
    <source>
        <dbReference type="ARBA" id="ARBA00022984"/>
    </source>
</evidence>
<evidence type="ECO:0000256" key="4">
    <source>
        <dbReference type="ARBA" id="ARBA00022679"/>
    </source>
</evidence>
<dbReference type="GO" id="GO:0018104">
    <property type="term" value="P:peptidoglycan-protein cross-linking"/>
    <property type="evidence" value="ECO:0007669"/>
    <property type="project" value="TreeGrafter"/>
</dbReference>
<keyword evidence="8 9" id="KW-0961">Cell wall biogenesis/degradation</keyword>
<evidence type="ECO:0000256" key="1">
    <source>
        <dbReference type="ARBA" id="ARBA00004752"/>
    </source>
</evidence>
<accession>A0A916X2F6</accession>
<dbReference type="GO" id="GO:0005576">
    <property type="term" value="C:extracellular region"/>
    <property type="evidence" value="ECO:0007669"/>
    <property type="project" value="TreeGrafter"/>
</dbReference>
<dbReference type="CDD" id="cd16913">
    <property type="entry name" value="YkuD_like"/>
    <property type="match status" value="1"/>
</dbReference>
<dbReference type="InterPro" id="IPR038063">
    <property type="entry name" value="Transpep_catalytic_dom"/>
</dbReference>
<dbReference type="FunFam" id="2.40.440.10:FF:000002">
    <property type="entry name" value="L,D-transpeptidase ErfK/SrfK"/>
    <property type="match status" value="1"/>
</dbReference>
<comment type="caution">
    <text evidence="11">The sequence shown here is derived from an EMBL/GenBank/DDBJ whole genome shotgun (WGS) entry which is preliminary data.</text>
</comment>
<evidence type="ECO:0000313" key="12">
    <source>
        <dbReference type="Proteomes" id="UP000605148"/>
    </source>
</evidence>
<evidence type="ECO:0000256" key="2">
    <source>
        <dbReference type="ARBA" id="ARBA00005992"/>
    </source>
</evidence>
<dbReference type="PANTHER" id="PTHR30582">
    <property type="entry name" value="L,D-TRANSPEPTIDASE"/>
    <property type="match status" value="1"/>
</dbReference>
<protein>
    <recommendedName>
        <fullName evidence="10">L,D-TPase catalytic domain-containing protein</fullName>
    </recommendedName>
</protein>
<reference evidence="11" key="1">
    <citation type="journal article" date="2014" name="Int. J. Syst. Evol. Microbiol.">
        <title>Complete genome sequence of Corynebacterium casei LMG S-19264T (=DSM 44701T), isolated from a smear-ripened cheese.</title>
        <authorList>
            <consortium name="US DOE Joint Genome Institute (JGI-PGF)"/>
            <person name="Walter F."/>
            <person name="Albersmeier A."/>
            <person name="Kalinowski J."/>
            <person name="Ruckert C."/>
        </authorList>
    </citation>
    <scope>NUCLEOTIDE SEQUENCE</scope>
    <source>
        <strain evidence="11">CGMCC 1.12426</strain>
    </source>
</reference>
<comment type="pathway">
    <text evidence="1 9">Cell wall biogenesis; peptidoglycan biosynthesis.</text>
</comment>
<keyword evidence="12" id="KW-1185">Reference proteome</keyword>
<dbReference type="PROSITE" id="PS52029">
    <property type="entry name" value="LD_TPASE"/>
    <property type="match status" value="1"/>
</dbReference>
<feature type="domain" description="L,D-TPase catalytic" evidence="10">
    <location>
        <begin position="69"/>
        <end position="198"/>
    </location>
</feature>